<organism evidence="2 3">
    <name type="scientific">Candidatus Nitronauta litoralis</name>
    <dbReference type="NCBI Taxonomy" id="2705533"/>
    <lineage>
        <taxon>Bacteria</taxon>
        <taxon>Pseudomonadati</taxon>
        <taxon>Nitrospinota/Tectimicrobiota group</taxon>
        <taxon>Nitrospinota</taxon>
        <taxon>Nitrospinia</taxon>
        <taxon>Nitrospinales</taxon>
        <taxon>Nitrospinaceae</taxon>
        <taxon>Candidatus Nitronauta</taxon>
    </lineage>
</organism>
<dbReference type="Proteomes" id="UP000594688">
    <property type="component" value="Chromosome"/>
</dbReference>
<evidence type="ECO:0000313" key="3">
    <source>
        <dbReference type="Proteomes" id="UP000594688"/>
    </source>
</evidence>
<dbReference type="Pfam" id="PF02810">
    <property type="entry name" value="SEC-C"/>
    <property type="match status" value="1"/>
</dbReference>
<dbReference type="Pfam" id="PF17775">
    <property type="entry name" value="YchJ_M-like"/>
    <property type="match status" value="1"/>
</dbReference>
<evidence type="ECO:0000313" key="2">
    <source>
        <dbReference type="EMBL" id="QPJ60927.1"/>
    </source>
</evidence>
<dbReference type="KEGG" id="nli:G3M70_03085"/>
<reference evidence="2 3" key="1">
    <citation type="submission" date="2020-02" db="EMBL/GenBank/DDBJ databases">
        <title>Genomic and physiological characterization of two novel Nitrospinaceae genera.</title>
        <authorList>
            <person name="Mueller A.J."/>
            <person name="Jung M.-Y."/>
            <person name="Strachan C.R."/>
            <person name="Herbold C.W."/>
            <person name="Kirkegaard R.H."/>
            <person name="Daims H."/>
        </authorList>
    </citation>
    <scope>NUCLEOTIDE SEQUENCE [LARGE SCALE GENOMIC DNA]</scope>
    <source>
        <strain evidence="2">EB</strain>
    </source>
</reference>
<accession>A0A7T0BUA4</accession>
<dbReference type="AlphaFoldDB" id="A0A7T0BUA4"/>
<sequence length="171" mass="19507">MNDCPCGQFSPYTDCCGPFLRGISYPDTAEELMRSRFSAHVKKNWGYLLKTLCAEERKQESVKDMDSGATWTRLEINSTSKGEIEDSQGEVVFTAHFHQGDDREQVHHETAQFFKENGRWVYTGEKSDIKPPENQEGFEPVKTFVREQPKVGRNDPCHCGSGKKFKKCCGK</sequence>
<dbReference type="PANTHER" id="PTHR33747">
    <property type="entry name" value="UPF0225 PROTEIN SCO1677"/>
    <property type="match status" value="1"/>
</dbReference>
<evidence type="ECO:0000259" key="1">
    <source>
        <dbReference type="Pfam" id="PF17775"/>
    </source>
</evidence>
<dbReference type="InterPro" id="IPR048469">
    <property type="entry name" value="YchJ-like_M"/>
</dbReference>
<dbReference type="InterPro" id="IPR004027">
    <property type="entry name" value="SEC_C_motif"/>
</dbReference>
<dbReference type="SUPFAM" id="SSF54427">
    <property type="entry name" value="NTF2-like"/>
    <property type="match status" value="1"/>
</dbReference>
<proteinExistence type="predicted"/>
<dbReference type="InterPro" id="IPR032710">
    <property type="entry name" value="NTF2-like_dom_sf"/>
</dbReference>
<dbReference type="EMBL" id="CP048685">
    <property type="protein sequence ID" value="QPJ60927.1"/>
    <property type="molecule type" value="Genomic_DNA"/>
</dbReference>
<dbReference type="PANTHER" id="PTHR33747:SF1">
    <property type="entry name" value="ADENYLATE CYCLASE-ASSOCIATED CAP C-TERMINAL DOMAIN-CONTAINING PROTEIN"/>
    <property type="match status" value="1"/>
</dbReference>
<dbReference type="Gene3D" id="3.10.450.50">
    <property type="match status" value="1"/>
</dbReference>
<dbReference type="SUPFAM" id="SSF103642">
    <property type="entry name" value="Sec-C motif"/>
    <property type="match status" value="1"/>
</dbReference>
<feature type="domain" description="YchJ-like middle NTF2-like" evidence="1">
    <location>
        <begin position="28"/>
        <end position="123"/>
    </location>
</feature>
<name>A0A7T0BUA4_9BACT</name>
<protein>
    <recommendedName>
        <fullName evidence="1">YchJ-like middle NTF2-like domain-containing protein</fullName>
    </recommendedName>
</protein>
<gene>
    <name evidence="2" type="ORF">G3M70_03085</name>
</gene>